<dbReference type="RefSeq" id="WP_015205588.1">
    <property type="nucleotide sequence ID" value="NC_019754.1"/>
</dbReference>
<sequence length="122" mass="13826">MSLLKILSGFEGLAQMLTDYAERVTLVINLLIYVEISIGFHQVEELEAALPADFFRCGLLPYETAFLAGQRFLQYRRRAGVSLSPLSDFYLGAHAVIAEMPLLTRDVNRYRAYFPTVHLLTP</sequence>
<keyword evidence="2" id="KW-1185">Reference proteome</keyword>
<dbReference type="Gene3D" id="3.40.50.1010">
    <property type="entry name" value="5'-nuclease"/>
    <property type="match status" value="1"/>
</dbReference>
<dbReference type="KEGG" id="cep:Cri9333_4825"/>
<dbReference type="HOGENOM" id="CLU_137728_0_0_3"/>
<dbReference type="PATRIC" id="fig|1173022.3.peg.5216"/>
<name>K9W764_9CYAN</name>
<organism evidence="1 2">
    <name type="scientific">Crinalium epipsammum PCC 9333</name>
    <dbReference type="NCBI Taxonomy" id="1173022"/>
    <lineage>
        <taxon>Bacteria</taxon>
        <taxon>Bacillati</taxon>
        <taxon>Cyanobacteriota</taxon>
        <taxon>Cyanophyceae</taxon>
        <taxon>Gomontiellales</taxon>
        <taxon>Gomontiellaceae</taxon>
        <taxon>Crinalium</taxon>
    </lineage>
</organism>
<reference evidence="1 2" key="1">
    <citation type="submission" date="2012-06" db="EMBL/GenBank/DDBJ databases">
        <title>Finished plasmid 3 of genome of Crinalium epipsammum PCC 9333.</title>
        <authorList>
            <consortium name="US DOE Joint Genome Institute"/>
            <person name="Gugger M."/>
            <person name="Coursin T."/>
            <person name="Rippka R."/>
            <person name="Tandeau De Marsac N."/>
            <person name="Huntemann M."/>
            <person name="Wei C.-L."/>
            <person name="Han J."/>
            <person name="Detter J.C."/>
            <person name="Han C."/>
            <person name="Tapia R."/>
            <person name="Davenport K."/>
            <person name="Daligault H."/>
            <person name="Erkkila T."/>
            <person name="Gu W."/>
            <person name="Munk A.C.C."/>
            <person name="Teshima H."/>
            <person name="Xu Y."/>
            <person name="Chain P."/>
            <person name="Chen A."/>
            <person name="Krypides N."/>
            <person name="Mavromatis K."/>
            <person name="Markowitz V."/>
            <person name="Szeto E."/>
            <person name="Ivanova N."/>
            <person name="Mikhailova N."/>
            <person name="Ovchinnikova G."/>
            <person name="Pagani I."/>
            <person name="Pati A."/>
            <person name="Goodwin L."/>
            <person name="Peters L."/>
            <person name="Pitluck S."/>
            <person name="Woyke T."/>
            <person name="Kerfeld C."/>
        </authorList>
    </citation>
    <scope>NUCLEOTIDE SEQUENCE [LARGE SCALE GENOMIC DNA]</scope>
    <source>
        <strain evidence="1 2">PCC 9333</strain>
        <plasmid evidence="2">Plasmid pCRI9333.03</plasmid>
    </source>
</reference>
<protein>
    <submittedName>
        <fullName evidence="1">PilT domain-containing protein</fullName>
    </submittedName>
</protein>
<evidence type="ECO:0000313" key="1">
    <source>
        <dbReference type="EMBL" id="AFZ15592.1"/>
    </source>
</evidence>
<evidence type="ECO:0000313" key="2">
    <source>
        <dbReference type="Proteomes" id="UP000010472"/>
    </source>
</evidence>
<dbReference type="AlphaFoldDB" id="K9W764"/>
<dbReference type="Proteomes" id="UP000010472">
    <property type="component" value="Plasmid pCRI9333.03"/>
</dbReference>
<geneLocation type="plasmid" evidence="1 2">
    <name>pCRI9333.03</name>
</geneLocation>
<keyword evidence="1" id="KW-0614">Plasmid</keyword>
<dbReference type="InterPro" id="IPR029060">
    <property type="entry name" value="PIN-like_dom_sf"/>
</dbReference>
<proteinExistence type="predicted"/>
<dbReference type="EMBL" id="CP003623">
    <property type="protein sequence ID" value="AFZ15592.1"/>
    <property type="molecule type" value="Genomic_DNA"/>
</dbReference>
<dbReference type="SUPFAM" id="SSF88723">
    <property type="entry name" value="PIN domain-like"/>
    <property type="match status" value="1"/>
</dbReference>
<accession>K9W764</accession>
<gene>
    <name evidence="1" type="ORF">Cri9333_4825</name>
</gene>